<gene>
    <name evidence="1" type="primary">STEAP3</name>
    <name evidence="1" type="ORF">GBF38_016816</name>
</gene>
<proteinExistence type="predicted"/>
<comment type="caution">
    <text evidence="1">The sequence shown here is derived from an EMBL/GenBank/DDBJ whole genome shotgun (WGS) entry which is preliminary data.</text>
</comment>
<reference evidence="1" key="1">
    <citation type="submission" date="2020-04" db="EMBL/GenBank/DDBJ databases">
        <title>A chromosome-scale assembly and high-density genetic map of the yellow drum (Nibea albiflora) genome.</title>
        <authorList>
            <person name="Xu D."/>
            <person name="Zhang W."/>
            <person name="Chen R."/>
            <person name="Tan P."/>
            <person name="Wang L."/>
            <person name="Song H."/>
            <person name="Tian L."/>
            <person name="Zhu Q."/>
            <person name="Wang B."/>
        </authorList>
    </citation>
    <scope>NUCLEOTIDE SEQUENCE</scope>
    <source>
        <strain evidence="1">ZJHYS-2018</strain>
    </source>
</reference>
<name>A0ACB7EF03_NIBAL</name>
<evidence type="ECO:0000313" key="2">
    <source>
        <dbReference type="Proteomes" id="UP000805704"/>
    </source>
</evidence>
<dbReference type="EMBL" id="CM024796">
    <property type="protein sequence ID" value="KAG8000469.1"/>
    <property type="molecule type" value="Genomic_DNA"/>
</dbReference>
<evidence type="ECO:0000313" key="1">
    <source>
        <dbReference type="EMBL" id="KAG8000469.1"/>
    </source>
</evidence>
<dbReference type="Proteomes" id="UP000805704">
    <property type="component" value="Chromosome 8"/>
</dbReference>
<accession>A0ACB7EF03</accession>
<feature type="non-terminal residue" evidence="1">
    <location>
        <position position="1"/>
    </location>
</feature>
<keyword evidence="2" id="KW-1185">Reference proteome</keyword>
<organism evidence="1 2">
    <name type="scientific">Nibea albiflora</name>
    <name type="common">Yellow drum</name>
    <name type="synonym">Corvina albiflora</name>
    <dbReference type="NCBI Taxonomy" id="240163"/>
    <lineage>
        <taxon>Eukaryota</taxon>
        <taxon>Metazoa</taxon>
        <taxon>Chordata</taxon>
        <taxon>Craniata</taxon>
        <taxon>Vertebrata</taxon>
        <taxon>Euteleostomi</taxon>
        <taxon>Actinopterygii</taxon>
        <taxon>Neopterygii</taxon>
        <taxon>Teleostei</taxon>
        <taxon>Neoteleostei</taxon>
        <taxon>Acanthomorphata</taxon>
        <taxon>Eupercaria</taxon>
        <taxon>Sciaenidae</taxon>
        <taxon>Nibea</taxon>
    </lineage>
</organism>
<sequence>ICSSCRPLQAVMQVDMKTPLLASSAPHVSEPLPRCPGGPVIGIIGSGDFSRSLSIRLVASGFRVVVGSRDPSRVPRGLFPDGVELRSQGEAVDGAERVVFAAVYPEHYHTLVGLRERLAGKVLVDVSNTARLNGVERSNAEKLAELFPQSSVVKAFNVVSAWALQGGARDGSRQVPICSDCSDSKAEVLQLSRRLGFSPVDVGGLCASREVEEAPLLLFPSWGGPVLVTFLLFLFFYGYSFIRRVLLPFIDKGENNFNRLPLVMVNEALPAVALVTLALVYLPGLAAAVLQLGRGTKYERFPGWLDGWLCRRKQLGLLSFVCAGLHVLYSLCLALRRAASYTLLNAAYRQVKAGVENSWVEQQVWRSDLYLSCGILGFGVLALLAVTSLPSVGNALNWREFTFVQSGLGYAALTLSVMHTLFFGWDFAFLPEAYPYFLPPMFLLALVLPCVVLVGRLVLALPCLTSRLTKIRRGWESARHRRPENLDPPGHCGDV</sequence>
<protein>
    <submittedName>
        <fullName evidence="1">Metalloreductase STEAP3</fullName>
    </submittedName>
</protein>